<name>A0A1H7GTR3_9PROT</name>
<dbReference type="STRING" id="1233.SAMN05216387_101323"/>
<gene>
    <name evidence="1" type="ORF">SAMN05216387_101323</name>
</gene>
<dbReference type="EMBL" id="FOBH01000001">
    <property type="protein sequence ID" value="SEK39255.1"/>
    <property type="molecule type" value="Genomic_DNA"/>
</dbReference>
<protein>
    <submittedName>
        <fullName evidence="1">Uncharacterized protein</fullName>
    </submittedName>
</protein>
<evidence type="ECO:0000313" key="2">
    <source>
        <dbReference type="Proteomes" id="UP000198620"/>
    </source>
</evidence>
<dbReference type="AlphaFoldDB" id="A0A1H7GTR3"/>
<sequence>MITLGTQSLRLNFSELSSICHCTEVHRGISVVITKKDDLPFFASGASGWASEIFAALLRNNQADRFGYTLWKQRLGITGKNKEQRCVTG</sequence>
<organism evidence="1 2">
    <name type="scientific">Nitrosovibrio tenuis</name>
    <dbReference type="NCBI Taxonomy" id="1233"/>
    <lineage>
        <taxon>Bacteria</taxon>
        <taxon>Pseudomonadati</taxon>
        <taxon>Pseudomonadota</taxon>
        <taxon>Betaproteobacteria</taxon>
        <taxon>Nitrosomonadales</taxon>
        <taxon>Nitrosomonadaceae</taxon>
        <taxon>Nitrosovibrio</taxon>
    </lineage>
</organism>
<keyword evidence="2" id="KW-1185">Reference proteome</keyword>
<accession>A0A1H7GTR3</accession>
<evidence type="ECO:0000313" key="1">
    <source>
        <dbReference type="EMBL" id="SEK39255.1"/>
    </source>
</evidence>
<dbReference type="Proteomes" id="UP000198620">
    <property type="component" value="Unassembled WGS sequence"/>
</dbReference>
<proteinExistence type="predicted"/>
<reference evidence="1 2" key="1">
    <citation type="submission" date="2016-10" db="EMBL/GenBank/DDBJ databases">
        <authorList>
            <person name="de Groot N.N."/>
        </authorList>
    </citation>
    <scope>NUCLEOTIDE SEQUENCE [LARGE SCALE GENOMIC DNA]</scope>
    <source>
        <strain evidence="1 2">Nv1</strain>
    </source>
</reference>